<dbReference type="InterPro" id="IPR002560">
    <property type="entry name" value="Transposase_DDE"/>
</dbReference>
<dbReference type="EMBL" id="JABFTQ010000005">
    <property type="protein sequence ID" value="MCE8046921.1"/>
    <property type="molecule type" value="Genomic_DNA"/>
</dbReference>
<reference evidence="2 3" key="1">
    <citation type="journal article" date="2021" name="Front. Microbiol.">
        <title>Aerobic Denitrification and Heterotrophic Sulfur Oxidation in the Genus Halomonas Revealed by Six Novel Species Characterizations and Genome-Based Analysis.</title>
        <authorList>
            <person name="Wang L."/>
            <person name="Shao Z."/>
        </authorList>
    </citation>
    <scope>NUCLEOTIDE SEQUENCE [LARGE SCALE GENOMIC DNA]</scope>
    <source>
        <strain evidence="2 3">MCCC 1A05748</strain>
    </source>
</reference>
<protein>
    <recommendedName>
        <fullName evidence="1">Transposase IS204/IS1001/IS1096/IS1165 DDE domain-containing protein</fullName>
    </recommendedName>
</protein>
<gene>
    <name evidence="2" type="ORF">HOP60_09260</name>
</gene>
<proteinExistence type="predicted"/>
<name>A0ABS9B5J7_9GAMM</name>
<feature type="domain" description="Transposase IS204/IS1001/IS1096/IS1165 DDE" evidence="1">
    <location>
        <begin position="3"/>
        <end position="45"/>
    </location>
</feature>
<accession>A0ABS9B5J7</accession>
<dbReference type="Proteomes" id="UP001320154">
    <property type="component" value="Unassembled WGS sequence"/>
</dbReference>
<evidence type="ECO:0000259" key="1">
    <source>
        <dbReference type="Pfam" id="PF01610"/>
    </source>
</evidence>
<evidence type="ECO:0000313" key="2">
    <source>
        <dbReference type="EMBL" id="MCE8046921.1"/>
    </source>
</evidence>
<comment type="caution">
    <text evidence="2">The sequence shown here is derived from an EMBL/GenBank/DDBJ whole genome shotgun (WGS) entry which is preliminary data.</text>
</comment>
<sequence length="63" mass="7052">MIVEDGKSADSLSRCYLALTEGQRTSIESVSMDMSRAYRKATFAHVEKPIARLPSTTFTSPRR</sequence>
<evidence type="ECO:0000313" key="3">
    <source>
        <dbReference type="Proteomes" id="UP001320154"/>
    </source>
</evidence>
<dbReference type="Pfam" id="PF01610">
    <property type="entry name" value="DDE_Tnp_ISL3"/>
    <property type="match status" value="1"/>
</dbReference>
<organism evidence="2 3">
    <name type="scientific">Billgrantia desiderata</name>
    <dbReference type="NCBI Taxonomy" id="52021"/>
    <lineage>
        <taxon>Bacteria</taxon>
        <taxon>Pseudomonadati</taxon>
        <taxon>Pseudomonadota</taxon>
        <taxon>Gammaproteobacteria</taxon>
        <taxon>Oceanospirillales</taxon>
        <taxon>Halomonadaceae</taxon>
        <taxon>Billgrantia</taxon>
    </lineage>
</organism>
<keyword evidence="3" id="KW-1185">Reference proteome</keyword>